<evidence type="ECO:0008006" key="4">
    <source>
        <dbReference type="Google" id="ProtNLM"/>
    </source>
</evidence>
<feature type="region of interest" description="Disordered" evidence="1">
    <location>
        <begin position="1"/>
        <end position="35"/>
    </location>
</feature>
<accession>A0A8H7QAF3</accession>
<protein>
    <recommendedName>
        <fullName evidence="4">Adhesin domain-containing protein</fullName>
    </recommendedName>
</protein>
<reference evidence="2" key="1">
    <citation type="submission" date="2020-12" db="EMBL/GenBank/DDBJ databases">
        <title>Metabolic potential, ecology and presence of endohyphal bacteria is reflected in genomic diversity of Mucoromycotina.</title>
        <authorList>
            <person name="Muszewska A."/>
            <person name="Okrasinska A."/>
            <person name="Steczkiewicz K."/>
            <person name="Drgas O."/>
            <person name="Orlowska M."/>
            <person name="Perlinska-Lenart U."/>
            <person name="Aleksandrzak-Piekarczyk T."/>
            <person name="Szatraj K."/>
            <person name="Zielenkiewicz U."/>
            <person name="Pilsyk S."/>
            <person name="Malc E."/>
            <person name="Mieczkowski P."/>
            <person name="Kruszewska J.S."/>
            <person name="Biernat P."/>
            <person name="Pawlowska J."/>
        </authorList>
    </citation>
    <scope>NUCLEOTIDE SEQUENCE</scope>
    <source>
        <strain evidence="2">WA0000051536</strain>
    </source>
</reference>
<keyword evidence="3" id="KW-1185">Reference proteome</keyword>
<proteinExistence type="predicted"/>
<organism evidence="2 3">
    <name type="scientific">Umbelopsis vinacea</name>
    <dbReference type="NCBI Taxonomy" id="44442"/>
    <lineage>
        <taxon>Eukaryota</taxon>
        <taxon>Fungi</taxon>
        <taxon>Fungi incertae sedis</taxon>
        <taxon>Mucoromycota</taxon>
        <taxon>Mucoromycotina</taxon>
        <taxon>Umbelopsidomycetes</taxon>
        <taxon>Umbelopsidales</taxon>
        <taxon>Umbelopsidaceae</taxon>
        <taxon>Umbelopsis</taxon>
    </lineage>
</organism>
<dbReference type="EMBL" id="JAEPRA010000002">
    <property type="protein sequence ID" value="KAG2188470.1"/>
    <property type="molecule type" value="Genomic_DNA"/>
</dbReference>
<evidence type="ECO:0000256" key="1">
    <source>
        <dbReference type="SAM" id="MobiDB-lite"/>
    </source>
</evidence>
<dbReference type="Proteomes" id="UP000612746">
    <property type="component" value="Unassembled WGS sequence"/>
</dbReference>
<name>A0A8H7QAF3_9FUNG</name>
<dbReference type="OrthoDB" id="5570013at2759"/>
<comment type="caution">
    <text evidence="2">The sequence shown here is derived from an EMBL/GenBank/DDBJ whole genome shotgun (WGS) entry which is preliminary data.</text>
</comment>
<evidence type="ECO:0000313" key="3">
    <source>
        <dbReference type="Proteomes" id="UP000612746"/>
    </source>
</evidence>
<feature type="compositionally biased region" description="Basic and acidic residues" evidence="1">
    <location>
        <begin position="1"/>
        <end position="11"/>
    </location>
</feature>
<sequence length="580" mass="62676">MKGNPIDDKPPSYDSLYTPTAPPLPHGQRYLNTADHQPSPSVDVFYGLGGCNPFCPPRSQARDNYSSASAPPFPPYTPYTTIKPASTNYIPEQDRKGVLWSGSGVQVADSGAKRLHAEITGSLTAGGMTIRTARDKTVDIVTIQLDVFLIHVPDEDVSLSTETSDDSYRYTLKTPKSLGFKRKVRAFWLITIPDHWMRPERLSASLVNSSIVGLDGLGDIVIGEIDLRTTNARINFETVNATHLNLITTNGPIKALAGSAEDITLETTNGPINGYFVAKNNIKAKTTNGAIEMNAEASDVSLTTTNNFIKGAIDAVKCANIQSSSGYIQLKVNSAKIKVSTSNGYISGDYNGKDISIKTTNAKISDINVTSNDAIKIQTTNARIEGNFVARKEIVLKTTNAKIESNCRLEETGGDLNISTSNSTISGNYEAPGSDVDLSTNNGKIIPSKVIGRKVKLTTNNSSIKADVIIGQQIKATTSHASIDLRIGLDDSKKRIDVYAETSHSMVDVEVPDTVIGTFDVSTAHKSATVEAPNPLNIVFEKSEKEYKMGRKVPESDKSAYREGKIQIVTRHAPATLTYV</sequence>
<evidence type="ECO:0000313" key="2">
    <source>
        <dbReference type="EMBL" id="KAG2188470.1"/>
    </source>
</evidence>
<gene>
    <name evidence="2" type="ORF">INT44_001223</name>
</gene>
<dbReference type="AlphaFoldDB" id="A0A8H7QAF3"/>